<dbReference type="Proteomes" id="UP000318186">
    <property type="component" value="Unassembled WGS sequence"/>
</dbReference>
<evidence type="ECO:0000256" key="1">
    <source>
        <dbReference type="SAM" id="MobiDB-lite"/>
    </source>
</evidence>
<dbReference type="EMBL" id="VIWW01000002">
    <property type="protein sequence ID" value="TWF92336.1"/>
    <property type="molecule type" value="Genomic_DNA"/>
</dbReference>
<keyword evidence="2" id="KW-0812">Transmembrane</keyword>
<sequence length="58" mass="6470">MPSDDQDDRPRSNSPAAKRRRRLRRLGSEASLYIVRGAASAVGGFLVTWATVWVQNRA</sequence>
<feature type="region of interest" description="Disordered" evidence="1">
    <location>
        <begin position="1"/>
        <end position="22"/>
    </location>
</feature>
<keyword evidence="2" id="KW-0472">Membrane</keyword>
<reference evidence="3 4" key="1">
    <citation type="submission" date="2019-06" db="EMBL/GenBank/DDBJ databases">
        <title>Sequencing the genomes of 1000 actinobacteria strains.</title>
        <authorList>
            <person name="Klenk H.-P."/>
        </authorList>
    </citation>
    <scope>NUCLEOTIDE SEQUENCE [LARGE SCALE GENOMIC DNA]</scope>
    <source>
        <strain evidence="3 4">DSM 42059</strain>
    </source>
</reference>
<feature type="transmembrane region" description="Helical" evidence="2">
    <location>
        <begin position="30"/>
        <end position="54"/>
    </location>
</feature>
<keyword evidence="2" id="KW-1133">Transmembrane helix</keyword>
<comment type="caution">
    <text evidence="3">The sequence shown here is derived from an EMBL/GenBank/DDBJ whole genome shotgun (WGS) entry which is preliminary data.</text>
</comment>
<organism evidence="3 4">
    <name type="scientific">Streptomyces brevispora</name>
    <dbReference type="NCBI Taxonomy" id="887462"/>
    <lineage>
        <taxon>Bacteria</taxon>
        <taxon>Bacillati</taxon>
        <taxon>Actinomycetota</taxon>
        <taxon>Actinomycetes</taxon>
        <taxon>Kitasatosporales</taxon>
        <taxon>Streptomycetaceae</taxon>
        <taxon>Streptomyces</taxon>
    </lineage>
</organism>
<name>A0A561TYY7_9ACTN</name>
<dbReference type="AlphaFoldDB" id="A0A561TYY7"/>
<accession>A0A561TYY7</accession>
<protein>
    <submittedName>
        <fullName evidence="3">Uncharacterized protein</fullName>
    </submittedName>
</protein>
<gene>
    <name evidence="3" type="ORF">FHX80_12656</name>
</gene>
<proteinExistence type="predicted"/>
<evidence type="ECO:0000313" key="4">
    <source>
        <dbReference type="Proteomes" id="UP000318186"/>
    </source>
</evidence>
<evidence type="ECO:0000313" key="3">
    <source>
        <dbReference type="EMBL" id="TWF92336.1"/>
    </source>
</evidence>
<evidence type="ECO:0000256" key="2">
    <source>
        <dbReference type="SAM" id="Phobius"/>
    </source>
</evidence>